<evidence type="ECO:0000256" key="16">
    <source>
        <dbReference type="PIRSR" id="PIRSR000114-3"/>
    </source>
</evidence>
<dbReference type="AlphaFoldDB" id="A0A926DNF1"/>
<dbReference type="InterPro" id="IPR011128">
    <property type="entry name" value="G3P_DH_NAD-dep_N"/>
</dbReference>
<dbReference type="EMBL" id="JACRSU010000003">
    <property type="protein sequence ID" value="MBC8541168.1"/>
    <property type="molecule type" value="Genomic_DNA"/>
</dbReference>
<feature type="domain" description="Glycerol-3-phosphate dehydrogenase NAD-dependent C-terminal" evidence="19">
    <location>
        <begin position="177"/>
        <end position="318"/>
    </location>
</feature>
<name>A0A926DNF1_9FIRM</name>
<feature type="binding site" evidence="13">
    <location>
        <position position="188"/>
    </location>
    <ligand>
        <name>sn-glycerol 3-phosphate</name>
        <dbReference type="ChEBI" id="CHEBI:57597"/>
    </ligand>
</feature>
<evidence type="ECO:0000256" key="8">
    <source>
        <dbReference type="ARBA" id="ARBA00023264"/>
    </source>
</evidence>
<comment type="pathway">
    <text evidence="13">Membrane lipid metabolism; glycerophospholipid metabolism.</text>
</comment>
<evidence type="ECO:0000256" key="6">
    <source>
        <dbReference type="ARBA" id="ARBA00023098"/>
    </source>
</evidence>
<evidence type="ECO:0000256" key="15">
    <source>
        <dbReference type="PIRSR" id="PIRSR000114-2"/>
    </source>
</evidence>
<feature type="binding site" evidence="13">
    <location>
        <position position="133"/>
    </location>
    <ligand>
        <name>sn-glycerol 3-phosphate</name>
        <dbReference type="ChEBI" id="CHEBI:57597"/>
    </ligand>
</feature>
<dbReference type="EC" id="1.1.1.94" evidence="10 13"/>
<dbReference type="Pfam" id="PF07479">
    <property type="entry name" value="NAD_Gly3P_dh_C"/>
    <property type="match status" value="1"/>
</dbReference>
<dbReference type="Proteomes" id="UP000611762">
    <property type="component" value="Unassembled WGS sequence"/>
</dbReference>
<keyword evidence="13" id="KW-0963">Cytoplasm</keyword>
<dbReference type="PROSITE" id="PS00957">
    <property type="entry name" value="NAD_G3PDH"/>
    <property type="match status" value="1"/>
</dbReference>
<comment type="subcellular location">
    <subcellularLocation>
        <location evidence="13">Cytoplasm</location>
    </subcellularLocation>
</comment>
<dbReference type="GO" id="GO:0046167">
    <property type="term" value="P:glycerol-3-phosphate biosynthetic process"/>
    <property type="evidence" value="ECO:0007669"/>
    <property type="project" value="UniProtKB-UniRule"/>
</dbReference>
<evidence type="ECO:0000256" key="5">
    <source>
        <dbReference type="ARBA" id="ARBA00023027"/>
    </source>
</evidence>
<feature type="binding site" evidence="13">
    <location>
        <position position="278"/>
    </location>
    <ligand>
        <name>NADPH</name>
        <dbReference type="ChEBI" id="CHEBI:57783"/>
    </ligand>
</feature>
<dbReference type="SUPFAM" id="SSF48179">
    <property type="entry name" value="6-phosphogluconate dehydrogenase C-terminal domain-like"/>
    <property type="match status" value="1"/>
</dbReference>
<feature type="binding site" evidence="13">
    <location>
        <position position="10"/>
    </location>
    <ligand>
        <name>NADPH</name>
        <dbReference type="ChEBI" id="CHEBI:57783"/>
    </ligand>
</feature>
<feature type="binding site" evidence="16">
    <location>
        <begin position="7"/>
        <end position="12"/>
    </location>
    <ligand>
        <name>NAD(+)</name>
        <dbReference type="ChEBI" id="CHEBI:57540"/>
    </ligand>
</feature>
<feature type="binding site" evidence="13">
    <location>
        <position position="252"/>
    </location>
    <ligand>
        <name>NADPH</name>
        <dbReference type="ChEBI" id="CHEBI:57783"/>
    </ligand>
</feature>
<evidence type="ECO:0000256" key="1">
    <source>
        <dbReference type="ARBA" id="ARBA00011009"/>
    </source>
</evidence>
<keyword evidence="2 13" id="KW-0444">Lipid biosynthesis</keyword>
<evidence type="ECO:0000259" key="19">
    <source>
        <dbReference type="Pfam" id="PF07479"/>
    </source>
</evidence>
<evidence type="ECO:0000256" key="17">
    <source>
        <dbReference type="RuleBase" id="RU000437"/>
    </source>
</evidence>
<feature type="active site" description="Proton acceptor" evidence="13 14">
    <location>
        <position position="188"/>
    </location>
</feature>
<feature type="binding site" evidence="16">
    <location>
        <position position="137"/>
    </location>
    <ligand>
        <name>NAD(+)</name>
        <dbReference type="ChEBI" id="CHEBI:57540"/>
    </ligand>
</feature>
<comment type="caution">
    <text evidence="20">The sequence shown here is derived from an EMBL/GenBank/DDBJ whole genome shotgun (WGS) entry which is preliminary data.</text>
</comment>
<feature type="binding site" evidence="13">
    <location>
        <position position="11"/>
    </location>
    <ligand>
        <name>NADPH</name>
        <dbReference type="ChEBI" id="CHEBI:57783"/>
    </ligand>
</feature>
<evidence type="ECO:0000256" key="12">
    <source>
        <dbReference type="ARBA" id="ARBA00080511"/>
    </source>
</evidence>
<keyword evidence="3 13" id="KW-0521">NADP</keyword>
<accession>A0A926DNF1</accession>
<keyword evidence="5 13" id="KW-0520">NAD</keyword>
<dbReference type="InterPro" id="IPR013328">
    <property type="entry name" value="6PGD_dom2"/>
</dbReference>
<feature type="binding site" evidence="13">
    <location>
        <position position="276"/>
    </location>
    <ligand>
        <name>NADPH</name>
        <dbReference type="ChEBI" id="CHEBI:57783"/>
    </ligand>
</feature>
<evidence type="ECO:0000256" key="3">
    <source>
        <dbReference type="ARBA" id="ARBA00022857"/>
    </source>
</evidence>
<feature type="binding site" evidence="13">
    <location>
        <position position="105"/>
    </location>
    <ligand>
        <name>sn-glycerol 3-phosphate</name>
        <dbReference type="ChEBI" id="CHEBI:57597"/>
    </ligand>
</feature>
<feature type="binding site" evidence="13">
    <location>
        <position position="137"/>
    </location>
    <ligand>
        <name>NADPH</name>
        <dbReference type="ChEBI" id="CHEBI:57783"/>
    </ligand>
</feature>
<evidence type="ECO:0000256" key="14">
    <source>
        <dbReference type="PIRSR" id="PIRSR000114-1"/>
    </source>
</evidence>
<comment type="catalytic activity">
    <reaction evidence="9">
        <text>sn-glycerol 3-phosphate + NADP(+) = dihydroxyacetone phosphate + NADPH + H(+)</text>
        <dbReference type="Rhea" id="RHEA:11096"/>
        <dbReference type="ChEBI" id="CHEBI:15378"/>
        <dbReference type="ChEBI" id="CHEBI:57597"/>
        <dbReference type="ChEBI" id="CHEBI:57642"/>
        <dbReference type="ChEBI" id="CHEBI:57783"/>
        <dbReference type="ChEBI" id="CHEBI:58349"/>
        <dbReference type="EC" id="1.1.1.94"/>
    </reaction>
    <physiologicalReaction direction="right-to-left" evidence="9">
        <dbReference type="Rhea" id="RHEA:11098"/>
    </physiologicalReaction>
</comment>
<keyword evidence="4 13" id="KW-0560">Oxidoreductase</keyword>
<dbReference type="Gene3D" id="1.10.1040.10">
    <property type="entry name" value="N-(1-d-carboxylethyl)-l-norvaline Dehydrogenase, domain 2"/>
    <property type="match status" value="1"/>
</dbReference>
<comment type="caution">
    <text evidence="13">Lacks conserved residue(s) required for the propagation of feature annotation.</text>
</comment>
<gene>
    <name evidence="13" type="primary">gpsA</name>
    <name evidence="20" type="ORF">H8698_09300</name>
</gene>
<evidence type="ECO:0000256" key="2">
    <source>
        <dbReference type="ARBA" id="ARBA00022516"/>
    </source>
</evidence>
<dbReference type="GO" id="GO:0046168">
    <property type="term" value="P:glycerol-3-phosphate catabolic process"/>
    <property type="evidence" value="ECO:0007669"/>
    <property type="project" value="InterPro"/>
</dbReference>
<dbReference type="PANTHER" id="PTHR11728">
    <property type="entry name" value="GLYCEROL-3-PHOSPHATE DEHYDROGENASE"/>
    <property type="match status" value="1"/>
</dbReference>
<dbReference type="NCBIfam" id="NF000942">
    <property type="entry name" value="PRK00094.1-4"/>
    <property type="match status" value="1"/>
</dbReference>
<protein>
    <recommendedName>
        <fullName evidence="11 13">Glycerol-3-phosphate dehydrogenase [NAD(P)+]</fullName>
        <ecNumber evidence="10 13">1.1.1.94</ecNumber>
    </recommendedName>
    <alternativeName>
        <fullName evidence="13">NAD(P)(+)-dependent glycerol-3-phosphate dehydrogenase</fullName>
    </alternativeName>
    <alternativeName>
        <fullName evidence="12 13">NAD(P)H-dependent dihydroxyacetone-phosphate reductase</fullName>
    </alternativeName>
</protein>
<dbReference type="GO" id="GO:0005975">
    <property type="term" value="P:carbohydrate metabolic process"/>
    <property type="evidence" value="ECO:0007669"/>
    <property type="project" value="InterPro"/>
</dbReference>
<dbReference type="GO" id="GO:0005829">
    <property type="term" value="C:cytosol"/>
    <property type="evidence" value="ECO:0007669"/>
    <property type="project" value="TreeGrafter"/>
</dbReference>
<feature type="binding site" evidence="13">
    <location>
        <position position="241"/>
    </location>
    <ligand>
        <name>sn-glycerol 3-phosphate</name>
        <dbReference type="ChEBI" id="CHEBI:57597"/>
    </ligand>
</feature>
<dbReference type="FunFam" id="3.40.50.720:FF:000019">
    <property type="entry name" value="Glycerol-3-phosphate dehydrogenase [NAD(P)+]"/>
    <property type="match status" value="1"/>
</dbReference>
<evidence type="ECO:0000313" key="20">
    <source>
        <dbReference type="EMBL" id="MBC8541168.1"/>
    </source>
</evidence>
<keyword evidence="13" id="KW-0547">Nucleotide-binding</keyword>
<dbReference type="GO" id="GO:0051287">
    <property type="term" value="F:NAD binding"/>
    <property type="evidence" value="ECO:0007669"/>
    <property type="project" value="InterPro"/>
</dbReference>
<dbReference type="RefSeq" id="WP_249313089.1">
    <property type="nucleotide sequence ID" value="NZ_JACRSU010000003.1"/>
</dbReference>
<evidence type="ECO:0000256" key="7">
    <source>
        <dbReference type="ARBA" id="ARBA00023209"/>
    </source>
</evidence>
<feature type="binding site" evidence="15">
    <location>
        <begin position="252"/>
        <end position="253"/>
    </location>
    <ligand>
        <name>substrate</name>
    </ligand>
</feature>
<proteinExistence type="inferred from homology"/>
<dbReference type="PIRSF" id="PIRSF000114">
    <property type="entry name" value="Glycerol-3-P_dh"/>
    <property type="match status" value="1"/>
</dbReference>
<evidence type="ECO:0000256" key="13">
    <source>
        <dbReference type="HAMAP-Rule" id="MF_00394"/>
    </source>
</evidence>
<keyword evidence="21" id="KW-1185">Reference proteome</keyword>
<feature type="binding site" evidence="13">
    <location>
        <position position="252"/>
    </location>
    <ligand>
        <name>sn-glycerol 3-phosphate</name>
        <dbReference type="ChEBI" id="CHEBI:57597"/>
    </ligand>
</feature>
<dbReference type="SUPFAM" id="SSF51735">
    <property type="entry name" value="NAD(P)-binding Rossmann-fold domains"/>
    <property type="match status" value="1"/>
</dbReference>
<feature type="domain" description="Glycerol-3-phosphate dehydrogenase NAD-dependent N-terminal" evidence="18">
    <location>
        <begin position="2"/>
        <end position="157"/>
    </location>
</feature>
<evidence type="ECO:0000313" key="21">
    <source>
        <dbReference type="Proteomes" id="UP000611762"/>
    </source>
</evidence>
<organism evidence="20 21">
    <name type="scientific">Congzhengia minquanensis</name>
    <dbReference type="NCBI Taxonomy" id="2763657"/>
    <lineage>
        <taxon>Bacteria</taxon>
        <taxon>Bacillati</taxon>
        <taxon>Bacillota</taxon>
        <taxon>Clostridia</taxon>
        <taxon>Eubacteriales</taxon>
        <taxon>Oscillospiraceae</taxon>
        <taxon>Congzhengia</taxon>
    </lineage>
</organism>
<comment type="function">
    <text evidence="13">Catalyzes the reduction of the glycolytic intermediate dihydroxyacetone phosphate (DHAP) to sn-glycerol 3-phosphate (G3P), the key precursor for phospholipid synthesis.</text>
</comment>
<dbReference type="InterPro" id="IPR006168">
    <property type="entry name" value="G3P_DH_NAD-dep"/>
</dbReference>
<evidence type="ECO:0000256" key="11">
    <source>
        <dbReference type="ARBA" id="ARBA00069372"/>
    </source>
</evidence>
<comment type="catalytic activity">
    <reaction evidence="13">
        <text>sn-glycerol 3-phosphate + NAD(+) = dihydroxyacetone phosphate + NADH + H(+)</text>
        <dbReference type="Rhea" id="RHEA:11092"/>
        <dbReference type="ChEBI" id="CHEBI:15378"/>
        <dbReference type="ChEBI" id="CHEBI:57540"/>
        <dbReference type="ChEBI" id="CHEBI:57597"/>
        <dbReference type="ChEBI" id="CHEBI:57642"/>
        <dbReference type="ChEBI" id="CHEBI:57945"/>
        <dbReference type="EC" id="1.1.1.94"/>
    </reaction>
</comment>
<feature type="binding site" evidence="13">
    <location>
        <position position="251"/>
    </location>
    <ligand>
        <name>sn-glycerol 3-phosphate</name>
        <dbReference type="ChEBI" id="CHEBI:57597"/>
    </ligand>
</feature>
<dbReference type="NCBIfam" id="NF000940">
    <property type="entry name" value="PRK00094.1-2"/>
    <property type="match status" value="1"/>
</dbReference>
<evidence type="ECO:0000259" key="18">
    <source>
        <dbReference type="Pfam" id="PF01210"/>
    </source>
</evidence>
<dbReference type="InterPro" id="IPR008927">
    <property type="entry name" value="6-PGluconate_DH-like_C_sf"/>
</dbReference>
<dbReference type="HAMAP" id="MF_00394">
    <property type="entry name" value="NAD_Glyc3P_dehydrog"/>
    <property type="match status" value="1"/>
</dbReference>
<dbReference type="GO" id="GO:0006650">
    <property type="term" value="P:glycerophospholipid metabolic process"/>
    <property type="evidence" value="ECO:0007669"/>
    <property type="project" value="UniProtKB-UniRule"/>
</dbReference>
<reference evidence="20" key="1">
    <citation type="submission" date="2020-08" db="EMBL/GenBank/DDBJ databases">
        <title>Genome public.</title>
        <authorList>
            <person name="Liu C."/>
            <person name="Sun Q."/>
        </authorList>
    </citation>
    <scope>NUCLEOTIDE SEQUENCE</scope>
    <source>
        <strain evidence="20">H8</strain>
    </source>
</reference>
<dbReference type="PRINTS" id="PR00077">
    <property type="entry name" value="GPDHDRGNASE"/>
</dbReference>
<dbReference type="NCBIfam" id="NF000941">
    <property type="entry name" value="PRK00094.1-3"/>
    <property type="match status" value="1"/>
</dbReference>
<feature type="binding site" evidence="16">
    <location>
        <position position="252"/>
    </location>
    <ligand>
        <name>NAD(+)</name>
        <dbReference type="ChEBI" id="CHEBI:57540"/>
    </ligand>
</feature>
<comment type="similarity">
    <text evidence="1 13 17">Belongs to the NAD-dependent glycerol-3-phosphate dehydrogenase family.</text>
</comment>
<evidence type="ECO:0000256" key="9">
    <source>
        <dbReference type="ARBA" id="ARBA00052716"/>
    </source>
</evidence>
<evidence type="ECO:0000256" key="10">
    <source>
        <dbReference type="ARBA" id="ARBA00066687"/>
    </source>
</evidence>
<evidence type="ECO:0000256" key="4">
    <source>
        <dbReference type="ARBA" id="ARBA00023002"/>
    </source>
</evidence>
<sequence>MKIAVIGSGSWGCAISAVLANKGNDVCLWSYFQEESDALKTNRENKKNLPGLILPDNITFTSDLEAAVRGRSVIVMVTPSAAVGDTARKMRPYVESGAAIVCASKGFDSETQKTLTQTIEDHIPNALVAALSGPSHAEEVAKQKPTTLVAASRNLTAAKMLQDLFMTDYLRVYTSSDVLGVELGGALKNVIALCAGISDGLGLGDNAKAALMTRGMTEIARLGTALGASLSTFSGLSGMGDLIVTCTSMHSRNRRAGILIGQGKSAKEAMEEVNMVVEGVYAAKEAFKLSKRLGIEMPITEQAYRVLFEGASPKEAVEELMTRDKKHESDNGFVSK</sequence>
<feature type="binding site" evidence="13">
    <location>
        <position position="135"/>
    </location>
    <ligand>
        <name>sn-glycerol 3-phosphate</name>
        <dbReference type="ChEBI" id="CHEBI:57597"/>
    </ligand>
</feature>
<dbReference type="GO" id="GO:0047952">
    <property type="term" value="F:glycerol-3-phosphate dehydrogenase [NAD(P)+] activity"/>
    <property type="evidence" value="ECO:0007669"/>
    <property type="project" value="UniProtKB-UniRule"/>
</dbReference>
<feature type="binding site" evidence="13">
    <location>
        <position position="105"/>
    </location>
    <ligand>
        <name>NADPH</name>
        <dbReference type="ChEBI" id="CHEBI:57783"/>
    </ligand>
</feature>
<dbReference type="Pfam" id="PF01210">
    <property type="entry name" value="NAD_Gly3P_dh_N"/>
    <property type="match status" value="1"/>
</dbReference>
<dbReference type="Gene3D" id="3.40.50.720">
    <property type="entry name" value="NAD(P)-binding Rossmann-like Domain"/>
    <property type="match status" value="1"/>
</dbReference>
<dbReference type="PANTHER" id="PTHR11728:SF1">
    <property type="entry name" value="GLYCEROL-3-PHOSPHATE DEHYDROGENASE [NAD(+)] 2, CHLOROPLASTIC"/>
    <property type="match status" value="1"/>
</dbReference>
<feature type="binding site" evidence="13">
    <location>
        <position position="253"/>
    </location>
    <ligand>
        <name>sn-glycerol 3-phosphate</name>
        <dbReference type="ChEBI" id="CHEBI:57597"/>
    </ligand>
</feature>
<dbReference type="FunFam" id="1.10.1040.10:FF:000001">
    <property type="entry name" value="Glycerol-3-phosphate dehydrogenase [NAD(P)+]"/>
    <property type="match status" value="1"/>
</dbReference>
<keyword evidence="7 13" id="KW-0594">Phospholipid biosynthesis</keyword>
<keyword evidence="8 13" id="KW-1208">Phospholipid metabolism</keyword>
<dbReference type="InterPro" id="IPR036291">
    <property type="entry name" value="NAD(P)-bd_dom_sf"/>
</dbReference>
<dbReference type="InterPro" id="IPR006109">
    <property type="entry name" value="G3P_DH_NAD-dep_C"/>
</dbReference>
<keyword evidence="6 13" id="KW-0443">Lipid metabolism</keyword>
<feature type="binding site" evidence="15">
    <location>
        <position position="105"/>
    </location>
    <ligand>
        <name>substrate</name>
    </ligand>
</feature>
<dbReference type="GO" id="GO:0008654">
    <property type="term" value="P:phospholipid biosynthetic process"/>
    <property type="evidence" value="ECO:0007669"/>
    <property type="project" value="UniProtKB-KW"/>
</dbReference>